<organism evidence="1 2">
    <name type="scientific">Argiope bruennichi</name>
    <name type="common">Wasp spider</name>
    <name type="synonym">Aranea bruennichi</name>
    <dbReference type="NCBI Taxonomy" id="94029"/>
    <lineage>
        <taxon>Eukaryota</taxon>
        <taxon>Metazoa</taxon>
        <taxon>Ecdysozoa</taxon>
        <taxon>Arthropoda</taxon>
        <taxon>Chelicerata</taxon>
        <taxon>Arachnida</taxon>
        <taxon>Araneae</taxon>
        <taxon>Araneomorphae</taxon>
        <taxon>Entelegynae</taxon>
        <taxon>Araneoidea</taxon>
        <taxon>Araneidae</taxon>
        <taxon>Argiope</taxon>
    </lineage>
</organism>
<reference evidence="1" key="1">
    <citation type="journal article" date="2020" name="bioRxiv">
        <title>Chromosome-level reference genome of the European wasp spider Argiope bruennichi: a resource for studies on range expansion and evolutionary adaptation.</title>
        <authorList>
            <person name="Sheffer M.M."/>
            <person name="Hoppe A."/>
            <person name="Krehenwinkel H."/>
            <person name="Uhl G."/>
            <person name="Kuss A.W."/>
            <person name="Jensen L."/>
            <person name="Jensen C."/>
            <person name="Gillespie R.G."/>
            <person name="Hoff K.J."/>
            <person name="Prost S."/>
        </authorList>
    </citation>
    <scope>NUCLEOTIDE SEQUENCE</scope>
</reference>
<evidence type="ECO:0000313" key="2">
    <source>
        <dbReference type="Proteomes" id="UP000807504"/>
    </source>
</evidence>
<proteinExistence type="predicted"/>
<gene>
    <name evidence="1" type="ORF">HNY73_010648</name>
</gene>
<evidence type="ECO:0000313" key="1">
    <source>
        <dbReference type="EMBL" id="KAF8785053.1"/>
    </source>
</evidence>
<dbReference type="Proteomes" id="UP000807504">
    <property type="component" value="Unassembled WGS sequence"/>
</dbReference>
<dbReference type="Gene3D" id="3.80.10.10">
    <property type="entry name" value="Ribonuclease Inhibitor"/>
    <property type="match status" value="1"/>
</dbReference>
<dbReference type="SUPFAM" id="SSF52047">
    <property type="entry name" value="RNI-like"/>
    <property type="match status" value="1"/>
</dbReference>
<dbReference type="EMBL" id="JABXBU010000030">
    <property type="protein sequence ID" value="KAF8785053.1"/>
    <property type="molecule type" value="Genomic_DNA"/>
</dbReference>
<reference evidence="1" key="2">
    <citation type="submission" date="2020-06" db="EMBL/GenBank/DDBJ databases">
        <authorList>
            <person name="Sheffer M."/>
        </authorList>
    </citation>
    <scope>NUCLEOTIDE SEQUENCE</scope>
</reference>
<accession>A0A8T0F7T0</accession>
<dbReference type="AlphaFoldDB" id="A0A8T0F7T0"/>
<keyword evidence="2" id="KW-1185">Reference proteome</keyword>
<protein>
    <submittedName>
        <fullName evidence="1">ATP synthase subunit s like protein</fullName>
    </submittedName>
</protein>
<name>A0A8T0F7T0_ARGBR</name>
<dbReference type="InterPro" id="IPR032675">
    <property type="entry name" value="LRR_dom_sf"/>
</dbReference>
<comment type="caution">
    <text evidence="1">The sequence shown here is derived from an EMBL/GenBank/DDBJ whole genome shotgun (WGS) entry which is preliminary data.</text>
</comment>
<sequence length="122" mass="13947">MEFLPKNVIEEIDATESCIMHVGFPYLNDLKYVKTIKLHKCFYIEDTCISMLSAVKNSLQNLEIVSCGNVTDNGILSVAKLTNLKVLYLYDLPEVTDKEHCLHVLLKNLPECKLRFPMIPET</sequence>